<keyword evidence="1" id="KW-0802">TPR repeat</keyword>
<dbReference type="Proteomes" id="UP000473278">
    <property type="component" value="Unassembled WGS sequence"/>
</dbReference>
<dbReference type="AlphaFoldDB" id="A0A6M1T7M4"/>
<dbReference type="GO" id="GO:0035556">
    <property type="term" value="P:intracellular signal transduction"/>
    <property type="evidence" value="ECO:0007669"/>
    <property type="project" value="InterPro"/>
</dbReference>
<name>A0A6M1T7M4_9BACT</name>
<sequence length="652" mass="73158">MVTENIRLLAAIMFADMVGYTELMQQDEEQAKKNRDHQRAVLEDCILLHRGNVIQYYGDGSLSIFGSAIEAVKCAIAIQKRLQKEPKVPLRIGLHLGDIVYDDEGAYGDAVNLAARIESLASPGSVMMSDRVNDELLSHPGIETVSLGKHYLKHIKRAVEVFAVKQKGLSVPTLSSIKAQTGSSSRSIAVLPFVNMSGNVENEYFSDGITEEIINALARVEGLNVTSRTSAFAFKQKNKDIRDIGTELNVSHVLEGSVRRSANQVRITAQLINTSDGFHIWSEVFDRDLEDIFQVQDEISKKITAKLKENVKEIAAPEKLVQQSTDNVRAYNHYLKGKYYWHKWTSEAVLKSIKQFEEAIELCPDYSEAYAGLAMSYSYLGAIGQMPSHIAYEKAEKAALKSLEYDDRISASHTALALVKVLLHWDFKGAAKHFEKALALGPESPNVKQAYALFLKVQGKNKQAIRILKEALVQDPFSLTINSDLARAYLNAGKNKKALEQFNKTLDLDANFRTAIEGKGWAYVALGEYEKAEEIFEDYRKSVGHKLKGITQLGYIYGKLGKEKKAEKILELLKQREKEDTEISLAMDFAVVHLGMGNKEKVFEYLQQAFDEHLGGILFIKTNPIWEDIRDDERFDKLVDAIGLNENQLVII</sequence>
<dbReference type="Pfam" id="PF13181">
    <property type="entry name" value="TPR_8"/>
    <property type="match status" value="2"/>
</dbReference>
<dbReference type="NCBIfam" id="NF047558">
    <property type="entry name" value="TPR_END_plus"/>
    <property type="match status" value="1"/>
</dbReference>
<dbReference type="InterPro" id="IPR011990">
    <property type="entry name" value="TPR-like_helical_dom_sf"/>
</dbReference>
<dbReference type="GO" id="GO:0009190">
    <property type="term" value="P:cyclic nucleotide biosynthetic process"/>
    <property type="evidence" value="ECO:0007669"/>
    <property type="project" value="InterPro"/>
</dbReference>
<dbReference type="InterPro" id="IPR001054">
    <property type="entry name" value="A/G_cyclase"/>
</dbReference>
<feature type="repeat" description="TPR" evidence="1">
    <location>
        <begin position="479"/>
        <end position="512"/>
    </location>
</feature>
<dbReference type="Pfam" id="PF00211">
    <property type="entry name" value="Guanylate_cyc"/>
    <property type="match status" value="1"/>
</dbReference>
<dbReference type="PROSITE" id="PS50125">
    <property type="entry name" value="GUANYLATE_CYCLASE_2"/>
    <property type="match status" value="1"/>
</dbReference>
<dbReference type="PANTHER" id="PTHR12558">
    <property type="entry name" value="CELL DIVISION CYCLE 16,23,27"/>
    <property type="match status" value="1"/>
</dbReference>
<proteinExistence type="predicted"/>
<dbReference type="Gene3D" id="1.25.40.10">
    <property type="entry name" value="Tetratricopeptide repeat domain"/>
    <property type="match status" value="2"/>
</dbReference>
<dbReference type="SUPFAM" id="SSF48452">
    <property type="entry name" value="TPR-like"/>
    <property type="match status" value="1"/>
</dbReference>
<dbReference type="EMBL" id="JAALLT010000004">
    <property type="protein sequence ID" value="NGP77955.1"/>
    <property type="molecule type" value="Genomic_DNA"/>
</dbReference>
<evidence type="ECO:0000313" key="3">
    <source>
        <dbReference type="EMBL" id="NGP77955.1"/>
    </source>
</evidence>
<dbReference type="RefSeq" id="WP_165143647.1">
    <property type="nucleotide sequence ID" value="NZ_JAALLT010000004.1"/>
</dbReference>
<organism evidence="3 4">
    <name type="scientific">Halalkalibaculum roseum</name>
    <dbReference type="NCBI Taxonomy" id="2709311"/>
    <lineage>
        <taxon>Bacteria</taxon>
        <taxon>Pseudomonadati</taxon>
        <taxon>Balneolota</taxon>
        <taxon>Balneolia</taxon>
        <taxon>Balneolales</taxon>
        <taxon>Balneolaceae</taxon>
        <taxon>Halalkalibaculum</taxon>
    </lineage>
</organism>
<reference evidence="3 4" key="1">
    <citation type="submission" date="2020-02" db="EMBL/GenBank/DDBJ databases">
        <title>Balneolaceae bacterium YR4-1, complete genome.</title>
        <authorList>
            <person name="Li Y."/>
            <person name="Wu S."/>
        </authorList>
    </citation>
    <scope>NUCLEOTIDE SEQUENCE [LARGE SCALE GENOMIC DNA]</scope>
    <source>
        <strain evidence="3 4">YR4-1</strain>
    </source>
</reference>
<evidence type="ECO:0000313" key="4">
    <source>
        <dbReference type="Proteomes" id="UP000473278"/>
    </source>
</evidence>
<dbReference type="Gene3D" id="3.30.70.1230">
    <property type="entry name" value="Nucleotide cyclase"/>
    <property type="match status" value="1"/>
</dbReference>
<evidence type="ECO:0000256" key="1">
    <source>
        <dbReference type="PROSITE-ProRule" id="PRU00339"/>
    </source>
</evidence>
<dbReference type="CDD" id="cd07302">
    <property type="entry name" value="CHD"/>
    <property type="match status" value="1"/>
</dbReference>
<comment type="caution">
    <text evidence="3">The sequence shown here is derived from an EMBL/GenBank/DDBJ whole genome shotgun (WGS) entry which is preliminary data.</text>
</comment>
<feature type="domain" description="Guanylate cyclase" evidence="2">
    <location>
        <begin position="11"/>
        <end position="118"/>
    </location>
</feature>
<accession>A0A6M1T7M4</accession>
<evidence type="ECO:0000259" key="2">
    <source>
        <dbReference type="PROSITE" id="PS50125"/>
    </source>
</evidence>
<dbReference type="SUPFAM" id="SSF55073">
    <property type="entry name" value="Nucleotide cyclase"/>
    <property type="match status" value="1"/>
</dbReference>
<dbReference type="SMART" id="SM00028">
    <property type="entry name" value="TPR"/>
    <property type="match status" value="4"/>
</dbReference>
<keyword evidence="4" id="KW-1185">Reference proteome</keyword>
<dbReference type="InterPro" id="IPR029787">
    <property type="entry name" value="Nucleotide_cyclase"/>
</dbReference>
<dbReference type="Pfam" id="PF14559">
    <property type="entry name" value="TPR_19"/>
    <property type="match status" value="1"/>
</dbReference>
<gene>
    <name evidence="3" type="ORF">G3570_15000</name>
</gene>
<protein>
    <submittedName>
        <fullName evidence="3">Tetratricopeptide repeat protein</fullName>
    </submittedName>
</protein>
<dbReference type="PROSITE" id="PS50005">
    <property type="entry name" value="TPR"/>
    <property type="match status" value="1"/>
</dbReference>
<dbReference type="GO" id="GO:0004016">
    <property type="term" value="F:adenylate cyclase activity"/>
    <property type="evidence" value="ECO:0007669"/>
    <property type="project" value="UniProtKB-ARBA"/>
</dbReference>
<dbReference type="PANTHER" id="PTHR12558:SF13">
    <property type="entry name" value="CELL DIVISION CYCLE PROTEIN 27 HOMOLOG"/>
    <property type="match status" value="1"/>
</dbReference>
<dbReference type="InterPro" id="IPR019734">
    <property type="entry name" value="TPR_rpt"/>
</dbReference>
<dbReference type="Gene3D" id="3.40.50.10070">
    <property type="entry name" value="TolB, N-terminal domain"/>
    <property type="match status" value="1"/>
</dbReference>